<evidence type="ECO:0000313" key="2">
    <source>
        <dbReference type="EMBL" id="CAG6665271.1"/>
    </source>
</evidence>
<accession>A0A8D8S8W4</accession>
<sequence length="187" mass="22479">MRSQIVLEILLSFLLLLLVRPHETKLVPEYNLKAIGDFEVIQDQYKVLYKEHLYSLKEKIEDYVNQNEIVLYETYTRLFDMLNNTKIDTSGEFVSIKYKLLKQLQDNRDDLIQTYVSIRYKVSEITYKLISYIEHNLVDKQTLYVLEYTLEQVLRKMKNAIPHNKHHNVLEGMKKLPYLFLHQNYNS</sequence>
<proteinExistence type="predicted"/>
<feature type="chain" id="PRO_5034614472" description="Interferon gamma" evidence="1">
    <location>
        <begin position="22"/>
        <end position="187"/>
    </location>
</feature>
<protein>
    <recommendedName>
        <fullName evidence="3">Interferon gamma</fullName>
    </recommendedName>
</protein>
<dbReference type="AlphaFoldDB" id="A0A8D8S8W4"/>
<keyword evidence="1" id="KW-0732">Signal</keyword>
<evidence type="ECO:0008006" key="3">
    <source>
        <dbReference type="Google" id="ProtNLM"/>
    </source>
</evidence>
<evidence type="ECO:0000256" key="1">
    <source>
        <dbReference type="SAM" id="SignalP"/>
    </source>
</evidence>
<feature type="signal peptide" evidence="1">
    <location>
        <begin position="1"/>
        <end position="21"/>
    </location>
</feature>
<organism evidence="2">
    <name type="scientific">Cacopsylla melanoneura</name>
    <dbReference type="NCBI Taxonomy" id="428564"/>
    <lineage>
        <taxon>Eukaryota</taxon>
        <taxon>Metazoa</taxon>
        <taxon>Ecdysozoa</taxon>
        <taxon>Arthropoda</taxon>
        <taxon>Hexapoda</taxon>
        <taxon>Insecta</taxon>
        <taxon>Pterygota</taxon>
        <taxon>Neoptera</taxon>
        <taxon>Paraneoptera</taxon>
        <taxon>Hemiptera</taxon>
        <taxon>Sternorrhyncha</taxon>
        <taxon>Psylloidea</taxon>
        <taxon>Psyllidae</taxon>
        <taxon>Psyllinae</taxon>
        <taxon>Cacopsylla</taxon>
    </lineage>
</organism>
<name>A0A8D8S8W4_9HEMI</name>
<reference evidence="2" key="1">
    <citation type="submission" date="2021-05" db="EMBL/GenBank/DDBJ databases">
        <authorList>
            <person name="Alioto T."/>
            <person name="Alioto T."/>
            <person name="Gomez Garrido J."/>
        </authorList>
    </citation>
    <scope>NUCLEOTIDE SEQUENCE</scope>
</reference>
<dbReference type="EMBL" id="HBUF01210066">
    <property type="protein sequence ID" value="CAG6665271.1"/>
    <property type="molecule type" value="Transcribed_RNA"/>
</dbReference>